<accession>A0ABY8I8J8</accession>
<dbReference type="EMBL" id="CP121464">
    <property type="protein sequence ID" value="WFR80706.1"/>
    <property type="molecule type" value="Genomic_DNA"/>
</dbReference>
<evidence type="ECO:0000256" key="2">
    <source>
        <dbReference type="ARBA" id="ARBA00023125"/>
    </source>
</evidence>
<dbReference type="PROSITE" id="PS50043">
    <property type="entry name" value="HTH_LUXR_2"/>
    <property type="match status" value="1"/>
</dbReference>
<dbReference type="Proteomes" id="UP001219584">
    <property type="component" value="Chromosome"/>
</dbReference>
<dbReference type="InterPro" id="IPR036388">
    <property type="entry name" value="WH-like_DNA-bd_sf"/>
</dbReference>
<dbReference type="SMART" id="SM00421">
    <property type="entry name" value="HTH_LUXR"/>
    <property type="match status" value="1"/>
</dbReference>
<reference evidence="5 6" key="1">
    <citation type="submission" date="2023-04" db="EMBL/GenBank/DDBJ databases">
        <title>Nanopore sequencing of Janthinobacterium from water.</title>
        <authorList>
            <person name="Ciuchcinski K."/>
            <person name="Rokowska A."/>
            <person name="Dziewit L."/>
        </authorList>
    </citation>
    <scope>NUCLEOTIDE SEQUENCE [LARGE SCALE GENOMIC DNA]</scope>
    <source>
        <strain evidence="5 6">DEMB2</strain>
    </source>
</reference>
<dbReference type="InterPro" id="IPR016032">
    <property type="entry name" value="Sig_transdc_resp-reg_C-effctor"/>
</dbReference>
<dbReference type="PANTHER" id="PTHR44688">
    <property type="entry name" value="DNA-BINDING TRANSCRIPTIONAL ACTIVATOR DEVR_DOSR"/>
    <property type="match status" value="1"/>
</dbReference>
<dbReference type="InterPro" id="IPR000792">
    <property type="entry name" value="Tscrpt_reg_LuxR_C"/>
</dbReference>
<evidence type="ECO:0000313" key="6">
    <source>
        <dbReference type="Proteomes" id="UP001219584"/>
    </source>
</evidence>
<sequence>MRELNHLILNLYGSAQECTTGEFQGQALDMLRQALSFDSAAIIAASFSPDMAISLHSLHMYQQPIEKLADRKALVSPDTILADACRSRGRCVTMASAEIDRRYLDLHAYCRKYAIAHSMVLISPATHHANLDLIALWRAGPERAYSATEIELGNLLLPHLTQAQAINSRLFLATDTQPSPGSVRLLASLNGCLQYMEPIAADMLQREWPEWDPPMLPADFVAQLRRPGLGRYTGKTLVAQVTELGGYLYIQLAQRPAGRSLTGVESAVARLAATGLSYKDIARQQGVSPATVRNQLHSVYAKLDVGNKTALAAALTVLTEMLP</sequence>
<gene>
    <name evidence="5" type="ORF">P9875_05890</name>
</gene>
<name>A0ABY8I8J8_9BURK</name>
<keyword evidence="2" id="KW-0238">DNA-binding</keyword>
<evidence type="ECO:0000259" key="4">
    <source>
        <dbReference type="PROSITE" id="PS50043"/>
    </source>
</evidence>
<keyword evidence="3" id="KW-0804">Transcription</keyword>
<dbReference type="SUPFAM" id="SSF46894">
    <property type="entry name" value="C-terminal effector domain of the bipartite response regulators"/>
    <property type="match status" value="1"/>
</dbReference>
<protein>
    <submittedName>
        <fullName evidence="5">Helix-turn-helix transcriptional regulator</fullName>
    </submittedName>
</protein>
<dbReference type="PRINTS" id="PR00038">
    <property type="entry name" value="HTHLUXR"/>
</dbReference>
<organism evidence="5 6">
    <name type="scientific">Janthinobacterium rivuli</name>
    <dbReference type="NCBI Taxonomy" id="2751478"/>
    <lineage>
        <taxon>Bacteria</taxon>
        <taxon>Pseudomonadati</taxon>
        <taxon>Pseudomonadota</taxon>
        <taxon>Betaproteobacteria</taxon>
        <taxon>Burkholderiales</taxon>
        <taxon>Oxalobacteraceae</taxon>
        <taxon>Janthinobacterium</taxon>
    </lineage>
</organism>
<dbReference type="CDD" id="cd06170">
    <property type="entry name" value="LuxR_C_like"/>
    <property type="match status" value="1"/>
</dbReference>
<keyword evidence="1" id="KW-0805">Transcription regulation</keyword>
<dbReference type="PANTHER" id="PTHR44688:SF16">
    <property type="entry name" value="DNA-BINDING TRANSCRIPTIONAL ACTIVATOR DEVR_DOSR"/>
    <property type="match status" value="1"/>
</dbReference>
<keyword evidence="6" id="KW-1185">Reference proteome</keyword>
<dbReference type="Pfam" id="PF00196">
    <property type="entry name" value="GerE"/>
    <property type="match status" value="1"/>
</dbReference>
<evidence type="ECO:0000256" key="1">
    <source>
        <dbReference type="ARBA" id="ARBA00023015"/>
    </source>
</evidence>
<evidence type="ECO:0000313" key="5">
    <source>
        <dbReference type="EMBL" id="WFR80706.1"/>
    </source>
</evidence>
<feature type="domain" description="HTH luxR-type" evidence="4">
    <location>
        <begin position="254"/>
        <end position="319"/>
    </location>
</feature>
<dbReference type="Gene3D" id="1.10.10.10">
    <property type="entry name" value="Winged helix-like DNA-binding domain superfamily/Winged helix DNA-binding domain"/>
    <property type="match status" value="1"/>
</dbReference>
<evidence type="ECO:0000256" key="3">
    <source>
        <dbReference type="ARBA" id="ARBA00023163"/>
    </source>
</evidence>
<proteinExistence type="predicted"/>
<dbReference type="RefSeq" id="WP_161784208.1">
    <property type="nucleotide sequence ID" value="NZ_CP121464.1"/>
</dbReference>